<dbReference type="Proteomes" id="UP001206128">
    <property type="component" value="Unassembled WGS sequence"/>
</dbReference>
<protein>
    <submittedName>
        <fullName evidence="1">Zinc-finger</fullName>
    </submittedName>
</protein>
<comment type="caution">
    <text evidence="1">The sequence shown here is derived from an EMBL/GenBank/DDBJ whole genome shotgun (WGS) entry which is preliminary data.</text>
</comment>
<keyword evidence="2" id="KW-1185">Reference proteome</keyword>
<reference evidence="1" key="1">
    <citation type="submission" date="2022-06" db="EMBL/GenBank/DDBJ databases">
        <title>Genomic Encyclopedia of Archaeal and Bacterial Type Strains, Phase II (KMG-II): from individual species to whole genera.</title>
        <authorList>
            <person name="Goeker M."/>
        </authorList>
    </citation>
    <scope>NUCLEOTIDE SEQUENCE</scope>
    <source>
        <strain evidence="1">DSM 43935</strain>
    </source>
</reference>
<dbReference type="InterPro" id="IPR031795">
    <property type="entry name" value="Zf-HC3"/>
</dbReference>
<sequence>MTAMRTFRWLPVDERRHAIPGDVHGHGAPVTTLCGHETTIPDHEPTKYEWLWKTCWDCYEKARDFVHIGLAPLPGEHR</sequence>
<proteinExistence type="predicted"/>
<keyword evidence="1" id="KW-0862">Zinc</keyword>
<name>A0AAE3KPX5_9PSEU</name>
<evidence type="ECO:0000313" key="1">
    <source>
        <dbReference type="EMBL" id="MCP2170348.1"/>
    </source>
</evidence>
<accession>A0AAE3KPX5</accession>
<dbReference type="Gene3D" id="2.30.30.990">
    <property type="entry name" value="Malonyl-[acyl-carrier protein] O-methyltransferase, zinc-finger motif"/>
    <property type="match status" value="1"/>
</dbReference>
<evidence type="ECO:0000313" key="2">
    <source>
        <dbReference type="Proteomes" id="UP001206128"/>
    </source>
</evidence>
<dbReference type="Pfam" id="PF16827">
    <property type="entry name" value="zf-HC3"/>
    <property type="match status" value="1"/>
</dbReference>
<keyword evidence="1" id="KW-0863">Zinc-finger</keyword>
<organism evidence="1 2">
    <name type="scientific">Goodfellowiella coeruleoviolacea</name>
    <dbReference type="NCBI Taxonomy" id="334858"/>
    <lineage>
        <taxon>Bacteria</taxon>
        <taxon>Bacillati</taxon>
        <taxon>Actinomycetota</taxon>
        <taxon>Actinomycetes</taxon>
        <taxon>Pseudonocardiales</taxon>
        <taxon>Pseudonocardiaceae</taxon>
        <taxon>Goodfellowiella</taxon>
    </lineage>
</organism>
<dbReference type="AlphaFoldDB" id="A0AAE3KPX5"/>
<keyword evidence="1" id="KW-0479">Metal-binding</keyword>
<dbReference type="EMBL" id="JAMTCK010000031">
    <property type="protein sequence ID" value="MCP2170348.1"/>
    <property type="molecule type" value="Genomic_DNA"/>
</dbReference>
<gene>
    <name evidence="1" type="ORF">LX83_007239</name>
</gene>
<dbReference type="GO" id="GO:0008270">
    <property type="term" value="F:zinc ion binding"/>
    <property type="evidence" value="ECO:0007669"/>
    <property type="project" value="UniProtKB-KW"/>
</dbReference>